<accession>A0ABS1HPX9</accession>
<evidence type="ECO:0000256" key="2">
    <source>
        <dbReference type="ARBA" id="ARBA00006275"/>
    </source>
</evidence>
<dbReference type="Pfam" id="PF14322">
    <property type="entry name" value="SusD-like_3"/>
    <property type="match status" value="1"/>
</dbReference>
<dbReference type="Proteomes" id="UP000605676">
    <property type="component" value="Unassembled WGS sequence"/>
</dbReference>
<evidence type="ECO:0000313" key="8">
    <source>
        <dbReference type="EMBL" id="MBK3519734.1"/>
    </source>
</evidence>
<comment type="similarity">
    <text evidence="2">Belongs to the SusD family.</text>
</comment>
<dbReference type="EMBL" id="JAENRR010000088">
    <property type="protein sequence ID" value="MBK3519734.1"/>
    <property type="molecule type" value="Genomic_DNA"/>
</dbReference>
<dbReference type="InterPro" id="IPR012944">
    <property type="entry name" value="SusD_RagB_dom"/>
</dbReference>
<dbReference type="SUPFAM" id="SSF48452">
    <property type="entry name" value="TPR-like"/>
    <property type="match status" value="1"/>
</dbReference>
<evidence type="ECO:0000256" key="1">
    <source>
        <dbReference type="ARBA" id="ARBA00004442"/>
    </source>
</evidence>
<dbReference type="PROSITE" id="PS51257">
    <property type="entry name" value="PROKAR_LIPOPROTEIN"/>
    <property type="match status" value="1"/>
</dbReference>
<comment type="subcellular location">
    <subcellularLocation>
        <location evidence="1">Cell outer membrane</location>
    </subcellularLocation>
</comment>
<name>A0ABS1HPX9_9BACT</name>
<dbReference type="RefSeq" id="WP_200466953.1">
    <property type="nucleotide sequence ID" value="NZ_JAENRR010000088.1"/>
</dbReference>
<evidence type="ECO:0000259" key="7">
    <source>
        <dbReference type="Pfam" id="PF14322"/>
    </source>
</evidence>
<reference evidence="8 9" key="1">
    <citation type="submission" date="2021-01" db="EMBL/GenBank/DDBJ databases">
        <title>Carboxyliciviraga sp.nov., isolated from coastal sediments.</title>
        <authorList>
            <person name="Lu D."/>
            <person name="Zhang T."/>
        </authorList>
    </citation>
    <scope>NUCLEOTIDE SEQUENCE [LARGE SCALE GENOMIC DNA]</scope>
    <source>
        <strain evidence="8 9">N1Y132</strain>
    </source>
</reference>
<gene>
    <name evidence="8" type="ORF">JIV24_20505</name>
</gene>
<feature type="domain" description="RagB/SusD" evidence="6">
    <location>
        <begin position="285"/>
        <end position="590"/>
    </location>
</feature>
<evidence type="ECO:0000259" key="6">
    <source>
        <dbReference type="Pfam" id="PF07980"/>
    </source>
</evidence>
<keyword evidence="4" id="KW-0472">Membrane</keyword>
<evidence type="ECO:0000256" key="4">
    <source>
        <dbReference type="ARBA" id="ARBA00023136"/>
    </source>
</evidence>
<evidence type="ECO:0000313" key="9">
    <source>
        <dbReference type="Proteomes" id="UP000605676"/>
    </source>
</evidence>
<proteinExistence type="inferred from homology"/>
<organism evidence="8 9">
    <name type="scientific">Carboxylicivirga marina</name>
    <dbReference type="NCBI Taxonomy" id="2800988"/>
    <lineage>
        <taxon>Bacteria</taxon>
        <taxon>Pseudomonadati</taxon>
        <taxon>Bacteroidota</taxon>
        <taxon>Bacteroidia</taxon>
        <taxon>Marinilabiliales</taxon>
        <taxon>Marinilabiliaceae</taxon>
        <taxon>Carboxylicivirga</taxon>
    </lineage>
</organism>
<dbReference type="InterPro" id="IPR011990">
    <property type="entry name" value="TPR-like_helical_dom_sf"/>
</dbReference>
<keyword evidence="5" id="KW-0998">Cell outer membrane</keyword>
<protein>
    <submittedName>
        <fullName evidence="8">RagB/SusD family nutrient uptake outer membrane protein</fullName>
    </submittedName>
</protein>
<dbReference type="Pfam" id="PF07980">
    <property type="entry name" value="SusD_RagB"/>
    <property type="match status" value="1"/>
</dbReference>
<keyword evidence="3" id="KW-0732">Signal</keyword>
<evidence type="ECO:0000256" key="5">
    <source>
        <dbReference type="ARBA" id="ARBA00023237"/>
    </source>
</evidence>
<evidence type="ECO:0000256" key="3">
    <source>
        <dbReference type="ARBA" id="ARBA00022729"/>
    </source>
</evidence>
<comment type="caution">
    <text evidence="8">The sequence shown here is derived from an EMBL/GenBank/DDBJ whole genome shotgun (WGS) entry which is preliminary data.</text>
</comment>
<dbReference type="InterPro" id="IPR033985">
    <property type="entry name" value="SusD-like_N"/>
</dbReference>
<sequence>MKKIYSVLSVCIVLLLAGCNDDFLDKAPLDQLSEPTTFTTDANFETYCWGFYNTFPGFGRTPTDNEWNGDLMLKGAGSIGQPYLWQNVVEPNNAGSWTDPYARIRRVNIMLSSIESSQLDEEGQKHWRSVGYFFRAWEHFQLLIKYGEFIYLDELVNEKDLDILYGPKTPRDEISANILSDLKYAEANIRTEGDNVVDQSVVRALISRFGLFEGTWRKYHSLGDETKYLRASVDAGMALAQSFPNLHGNYDQVFNSTNLNGTNGILLYKAYEFDVMTHMHTSRQRNSAGNWDITKRGIDKFLCKDGETIWTSALFEGDVNEPEDPYAEFRNRDERLYYMTPPPYQVVPTGQKTWEYDPDPKHREYIDLMNTLSDANHKPLPLSNWQGIILKQEPHYRKSNKGQGFMVSYTGYRFHKYYNEFHTGIQNKEYTDFPVFRMGEVLVNLAEAKFELGEFDQATADLTVNKLRARGKVAALDINNFVDDPTRDADVDRVLWEIRRERAVELMGEGFRFDDIRRWRKAHEYGALEKLGRYVNNANFGNKLPIQGGASVGFVSPWGVPPGFPEHYYLYPIPLEELALNEKLVQNPSWKRAE</sequence>
<keyword evidence="9" id="KW-1185">Reference proteome</keyword>
<feature type="domain" description="SusD-like N-terminal" evidence="7">
    <location>
        <begin position="81"/>
        <end position="193"/>
    </location>
</feature>
<dbReference type="Gene3D" id="1.25.40.390">
    <property type="match status" value="1"/>
</dbReference>